<evidence type="ECO:0000313" key="2">
    <source>
        <dbReference type="EMBL" id="NMH87354.1"/>
    </source>
</evidence>
<keyword evidence="3" id="KW-1185">Reference proteome</keyword>
<dbReference type="Pfam" id="PF13751">
    <property type="entry name" value="DDE_Tnp_1_6"/>
    <property type="match status" value="1"/>
</dbReference>
<evidence type="ECO:0000259" key="1">
    <source>
        <dbReference type="Pfam" id="PF13751"/>
    </source>
</evidence>
<organism evidence="2 3">
    <name type="scientific">Flavivirga algicola</name>
    <dbReference type="NCBI Taxonomy" id="2729136"/>
    <lineage>
        <taxon>Bacteria</taxon>
        <taxon>Pseudomonadati</taxon>
        <taxon>Bacteroidota</taxon>
        <taxon>Flavobacteriia</taxon>
        <taxon>Flavobacteriales</taxon>
        <taxon>Flavobacteriaceae</taxon>
        <taxon>Flavivirga</taxon>
    </lineage>
</organism>
<dbReference type="EMBL" id="JABBHF010000004">
    <property type="protein sequence ID" value="NMH87354.1"/>
    <property type="molecule type" value="Genomic_DNA"/>
</dbReference>
<name>A0ABX1RXZ5_9FLAO</name>
<dbReference type="PANTHER" id="PTHR33408">
    <property type="entry name" value="TRANSPOSASE"/>
    <property type="match status" value="1"/>
</dbReference>
<proteinExistence type="predicted"/>
<dbReference type="PANTHER" id="PTHR33408:SF2">
    <property type="entry name" value="TRANSPOSASE DDE DOMAIN-CONTAINING PROTEIN"/>
    <property type="match status" value="1"/>
</dbReference>
<dbReference type="RefSeq" id="WP_169671797.1">
    <property type="nucleotide sequence ID" value="NZ_JABBHF010000004.1"/>
</dbReference>
<reference evidence="2 3" key="1">
    <citation type="submission" date="2020-04" db="EMBL/GenBank/DDBJ databases">
        <title>A Flavivirga sp. nov.</title>
        <authorList>
            <person name="Sun X."/>
        </authorList>
    </citation>
    <scope>NUCLEOTIDE SEQUENCE [LARGE SCALE GENOMIC DNA]</scope>
    <source>
        <strain evidence="2 3">Y03</strain>
    </source>
</reference>
<dbReference type="InterPro" id="IPR025668">
    <property type="entry name" value="Tnp_DDE_dom"/>
</dbReference>
<gene>
    <name evidence="2" type="ORF">HHX25_07550</name>
</gene>
<sequence length="253" mass="28924">MDTAHHVITDIQAYHAEGKDNQYLEDISNRLKKRLHGQGLIWRNCLADTGYSSGENYAFLESEGLRSFIPPHGTYKGGPDGFTYDKSQDYYTCPQGKIIPFKKEFIEKKNNTRKKEYRASKRVCIGCPIRSECLGKSAQEKKFTVTFYRAEYERNNVRVNSSEGRYMKSKRQSTVEPVFGTLTQFMGLRKINTIGIAQANKVMHLSAMAYNLKKYLKFIGKTVKSDAQGMHHFVLELKASISLQIRPLTALNI</sequence>
<evidence type="ECO:0000313" key="3">
    <source>
        <dbReference type="Proteomes" id="UP000746690"/>
    </source>
</evidence>
<feature type="domain" description="Transposase DDE" evidence="1">
    <location>
        <begin position="92"/>
        <end position="215"/>
    </location>
</feature>
<comment type="caution">
    <text evidence="2">The sequence shown here is derived from an EMBL/GenBank/DDBJ whole genome shotgun (WGS) entry which is preliminary data.</text>
</comment>
<dbReference type="Proteomes" id="UP000746690">
    <property type="component" value="Unassembled WGS sequence"/>
</dbReference>
<accession>A0ABX1RXZ5</accession>
<protein>
    <submittedName>
        <fullName evidence="2">Transposase</fullName>
    </submittedName>
</protein>